<feature type="region of interest" description="Disordered" evidence="1">
    <location>
        <begin position="640"/>
        <end position="660"/>
    </location>
</feature>
<dbReference type="EMBL" id="JBBKZU010000002">
    <property type="protein sequence ID" value="MEJ8810782.1"/>
    <property type="molecule type" value="Genomic_DNA"/>
</dbReference>
<feature type="region of interest" description="Disordered" evidence="1">
    <location>
        <begin position="1"/>
        <end position="21"/>
    </location>
</feature>
<accession>A0ABU8VC79</accession>
<organism evidence="3 4">
    <name type="scientific">Variovorax ureilyticus</name>
    <dbReference type="NCBI Taxonomy" id="1836198"/>
    <lineage>
        <taxon>Bacteria</taxon>
        <taxon>Pseudomonadati</taxon>
        <taxon>Pseudomonadota</taxon>
        <taxon>Betaproteobacteria</taxon>
        <taxon>Burkholderiales</taxon>
        <taxon>Comamonadaceae</taxon>
        <taxon>Variovorax</taxon>
    </lineage>
</organism>
<comment type="caution">
    <text evidence="3">The sequence shown here is derived from an EMBL/GenBank/DDBJ whole genome shotgun (WGS) entry which is preliminary data.</text>
</comment>
<reference evidence="3 4" key="1">
    <citation type="submission" date="2024-03" db="EMBL/GenBank/DDBJ databases">
        <title>Novel species of the genus Variovorax.</title>
        <authorList>
            <person name="Liu Q."/>
            <person name="Xin Y.-H."/>
        </authorList>
    </citation>
    <scope>NUCLEOTIDE SEQUENCE [LARGE SCALE GENOMIC DNA]</scope>
    <source>
        <strain evidence="3 4">KACC 18899</strain>
    </source>
</reference>
<protein>
    <submittedName>
        <fullName evidence="3">DUF4157 domain-containing protein</fullName>
    </submittedName>
</protein>
<feature type="region of interest" description="Disordered" evidence="1">
    <location>
        <begin position="55"/>
        <end position="121"/>
    </location>
</feature>
<evidence type="ECO:0000256" key="1">
    <source>
        <dbReference type="SAM" id="MobiDB-lite"/>
    </source>
</evidence>
<gene>
    <name evidence="3" type="ORF">WKW77_06860</name>
</gene>
<dbReference type="InterPro" id="IPR025295">
    <property type="entry name" value="eCIS_core_dom"/>
</dbReference>
<evidence type="ECO:0000313" key="3">
    <source>
        <dbReference type="EMBL" id="MEJ8810782.1"/>
    </source>
</evidence>
<evidence type="ECO:0000259" key="2">
    <source>
        <dbReference type="Pfam" id="PF13699"/>
    </source>
</evidence>
<name>A0ABU8VC79_9BURK</name>
<feature type="domain" description="eCIS core" evidence="2">
    <location>
        <begin position="119"/>
        <end position="196"/>
    </location>
</feature>
<feature type="compositionally biased region" description="Low complexity" evidence="1">
    <location>
        <begin position="10"/>
        <end position="19"/>
    </location>
</feature>
<dbReference type="Pfam" id="PF13699">
    <property type="entry name" value="eCIS_core"/>
    <property type="match status" value="1"/>
</dbReference>
<dbReference type="Proteomes" id="UP001365846">
    <property type="component" value="Unassembled WGS sequence"/>
</dbReference>
<feature type="compositionally biased region" description="Basic and acidic residues" evidence="1">
    <location>
        <begin position="55"/>
        <end position="77"/>
    </location>
</feature>
<dbReference type="RefSeq" id="WP_340356091.1">
    <property type="nucleotide sequence ID" value="NZ_JBBKZU010000002.1"/>
</dbReference>
<evidence type="ECO:0000313" key="4">
    <source>
        <dbReference type="Proteomes" id="UP001365846"/>
    </source>
</evidence>
<keyword evidence="4" id="KW-1185">Reference proteome</keyword>
<proteinExistence type="predicted"/>
<sequence length="660" mass="71573">MHRASPLFDAPHAATATRVRPARVDAIDRSSRAEVGRHAAATSGHSFSNVRVHAGDAARSRSDPLEIEAERTADRIASEPSPVPLRHEAPRGVGTGRPTGAPGDVPASVHRVLQGSGSPIEPALRHDMERRFDADFSSVRIHSGPAAEQSASDVDAQAYTVGHSIVFGAGRRASDVGEGRRLLAHELTHVVQQRSASAAQLQRRPRDPDEAAAITKEETALAALAKRALAASKPEFAVHEVVWRLINAYGLDMHFELNGSRYEKGRKGVLVDFKGSGPRTTGTIVAGDDVLQRIAKGDAPAVAKEIEAQIGRVDTARGAIDYVFIMGKDAKKSDNKFYTEAKKFFKAEYPAATMVEDVRDLDGINQRINDGGKPVANLIIVSHAHPDGTLQFSLDAKDATPGRVEYGELKKANDAGNITKPQADLVGFWTNVLIRGCNLGRSEEMLGEVRTAFGGSARVIAPTHGQRYGGGTESLADPFYEEPGASKLSDEDAFKAMKAKPEYAFITDWAAMRKKLRRTTDQSREVVYEGLFPQKGKEMDLLKSQAGQINPKDFTFGASRVVGKNTVFTFTPKNEFKNGPVDITAETPPTDSEAIAMAKENISRPSAYTFTVRRIPSGVKLKVVVDVVRTEWELHHAEIHKGGKGFDPRPGSKPWFGDTD</sequence>